<sequence length="582" mass="66064">MCNIPLTVQFYYSSAISLDELDPDFLLEDLSPEELDELLEDVLLDIETQILAIYERHLQNYHERMKEMAKYTRSRREVTSSLSSMPVFEEDFWHSEIGEIKLDNREILRIDSITVRHTLGDVQIEKVFPLGLWNLPAVYVNDHGVAMIVKDRKLVPVTVRNAYTLSLKGCLCGDSITMECACCIPGACLCTEVDSYFGNVCLPCGQHNDVKACASASPHVLETNAVTGFQYSLDDDKSVEGIQSVVISASETTLSFYKYDEEGLRPLAFENGMTTISFSKPVTHLGFADTYTDIHGSLQRRRFLVTFTADEKDHQFHGLDVGSRLLKTGLSQMWHASGQNMKVWSSGGRIMVGVLNETELLIHEMKEDHLHEYHMMLIQKIGRDEQILSFKSISMNFEDFIMMVTPSYVRIYHKNGIYYNYTQDLQLTDGLASFWDMCYFSIPSYRDKGVFLTGDGTTLIAYVWNGTSQKIEKIYTTSLRIPLTNHSVFHAHEEETDTGPQVVFSGTVRPVTLDINATLEELPDPVNLQTKALHEKIQELEDEFIRQNAIIEKFLDRVNNSVDGRSEITGPIVVRDGIFVEG</sequence>
<evidence type="ECO:0000313" key="2">
    <source>
        <dbReference type="Proteomes" id="UP001381693"/>
    </source>
</evidence>
<dbReference type="EMBL" id="JAXCGZ010004642">
    <property type="protein sequence ID" value="KAK7081598.1"/>
    <property type="molecule type" value="Genomic_DNA"/>
</dbReference>
<comment type="caution">
    <text evidence="1">The sequence shown here is derived from an EMBL/GenBank/DDBJ whole genome shotgun (WGS) entry which is preliminary data.</text>
</comment>
<gene>
    <name evidence="1" type="ORF">SK128_014836</name>
</gene>
<name>A0AAN8XJX3_HALRR</name>
<evidence type="ECO:0000313" key="1">
    <source>
        <dbReference type="EMBL" id="KAK7081598.1"/>
    </source>
</evidence>
<feature type="non-terminal residue" evidence="1">
    <location>
        <position position="582"/>
    </location>
</feature>
<proteinExistence type="predicted"/>
<protein>
    <submittedName>
        <fullName evidence="1">Uncharacterized protein</fullName>
    </submittedName>
</protein>
<dbReference type="AlphaFoldDB" id="A0AAN8XJX3"/>
<dbReference type="Proteomes" id="UP001381693">
    <property type="component" value="Unassembled WGS sequence"/>
</dbReference>
<reference evidence="1 2" key="1">
    <citation type="submission" date="2023-11" db="EMBL/GenBank/DDBJ databases">
        <title>Halocaridina rubra genome assembly.</title>
        <authorList>
            <person name="Smith C."/>
        </authorList>
    </citation>
    <scope>NUCLEOTIDE SEQUENCE [LARGE SCALE GENOMIC DNA]</scope>
    <source>
        <strain evidence="1">EP-1</strain>
        <tissue evidence="1">Whole</tissue>
    </source>
</reference>
<accession>A0AAN8XJX3</accession>
<organism evidence="1 2">
    <name type="scientific">Halocaridina rubra</name>
    <name type="common">Hawaiian red shrimp</name>
    <dbReference type="NCBI Taxonomy" id="373956"/>
    <lineage>
        <taxon>Eukaryota</taxon>
        <taxon>Metazoa</taxon>
        <taxon>Ecdysozoa</taxon>
        <taxon>Arthropoda</taxon>
        <taxon>Crustacea</taxon>
        <taxon>Multicrustacea</taxon>
        <taxon>Malacostraca</taxon>
        <taxon>Eumalacostraca</taxon>
        <taxon>Eucarida</taxon>
        <taxon>Decapoda</taxon>
        <taxon>Pleocyemata</taxon>
        <taxon>Caridea</taxon>
        <taxon>Atyoidea</taxon>
        <taxon>Atyidae</taxon>
        <taxon>Halocaridina</taxon>
    </lineage>
</organism>
<keyword evidence="2" id="KW-1185">Reference proteome</keyword>